<evidence type="ECO:0000259" key="1">
    <source>
        <dbReference type="Pfam" id="PF12697"/>
    </source>
</evidence>
<organism evidence="2 3">
    <name type="scientific">Nocardia aurantia</name>
    <dbReference type="NCBI Taxonomy" id="2585199"/>
    <lineage>
        <taxon>Bacteria</taxon>
        <taxon>Bacillati</taxon>
        <taxon>Actinomycetota</taxon>
        <taxon>Actinomycetes</taxon>
        <taxon>Mycobacteriales</taxon>
        <taxon>Nocardiaceae</taxon>
        <taxon>Nocardia</taxon>
    </lineage>
</organism>
<protein>
    <recommendedName>
        <fullName evidence="1">AB hydrolase-1 domain-containing protein</fullName>
    </recommendedName>
</protein>
<dbReference type="RefSeq" id="WP_153341129.1">
    <property type="nucleotide sequence ID" value="NZ_WEGI01000004.1"/>
</dbReference>
<dbReference type="Gene3D" id="3.40.50.1820">
    <property type="entry name" value="alpha/beta hydrolase"/>
    <property type="match status" value="1"/>
</dbReference>
<dbReference type="EMBL" id="WEGI01000004">
    <property type="protein sequence ID" value="MQY26744.1"/>
    <property type="molecule type" value="Genomic_DNA"/>
</dbReference>
<dbReference type="OrthoDB" id="7185741at2"/>
<dbReference type="GO" id="GO:0016020">
    <property type="term" value="C:membrane"/>
    <property type="evidence" value="ECO:0007669"/>
    <property type="project" value="TreeGrafter"/>
</dbReference>
<dbReference type="Pfam" id="PF12697">
    <property type="entry name" value="Abhydrolase_6"/>
    <property type="match status" value="1"/>
</dbReference>
<dbReference type="SUPFAM" id="SSF53474">
    <property type="entry name" value="alpha/beta-Hydrolases"/>
    <property type="match status" value="1"/>
</dbReference>
<reference evidence="2 3" key="1">
    <citation type="submission" date="2019-10" db="EMBL/GenBank/DDBJ databases">
        <title>Nocardia macrotermitis sp. nov. and Nocardia aurantia sp. nov., isolated from the gut of fungus growing-termite Macrotermes natalensis.</title>
        <authorList>
            <person name="Benndorf R."/>
            <person name="Schwitalla J."/>
            <person name="Martin K."/>
            <person name="De Beer W."/>
            <person name="Kaster A.-K."/>
            <person name="Vollmers J."/>
            <person name="Poulsen M."/>
            <person name="Beemelmanns C."/>
        </authorList>
    </citation>
    <scope>NUCLEOTIDE SEQUENCE [LARGE SCALE GENOMIC DNA]</scope>
    <source>
        <strain evidence="2 3">RB56</strain>
    </source>
</reference>
<evidence type="ECO:0000313" key="2">
    <source>
        <dbReference type="EMBL" id="MQY26744.1"/>
    </source>
</evidence>
<dbReference type="InterPro" id="IPR029058">
    <property type="entry name" value="AB_hydrolase_fold"/>
</dbReference>
<proteinExistence type="predicted"/>
<feature type="domain" description="AB hydrolase-1" evidence="1">
    <location>
        <begin position="38"/>
        <end position="288"/>
    </location>
</feature>
<gene>
    <name evidence="2" type="ORF">NRB56_23170</name>
</gene>
<dbReference type="AlphaFoldDB" id="A0A7K0DPK2"/>
<dbReference type="Proteomes" id="UP000431401">
    <property type="component" value="Unassembled WGS sequence"/>
</dbReference>
<dbReference type="InterPro" id="IPR050266">
    <property type="entry name" value="AB_hydrolase_sf"/>
</dbReference>
<keyword evidence="3" id="KW-1185">Reference proteome</keyword>
<dbReference type="PANTHER" id="PTHR43798">
    <property type="entry name" value="MONOACYLGLYCEROL LIPASE"/>
    <property type="match status" value="1"/>
</dbReference>
<dbReference type="GO" id="GO:0003824">
    <property type="term" value="F:catalytic activity"/>
    <property type="evidence" value="ECO:0007669"/>
    <property type="project" value="UniProtKB-ARBA"/>
</dbReference>
<dbReference type="PANTHER" id="PTHR43798:SF33">
    <property type="entry name" value="HYDROLASE, PUTATIVE (AFU_ORTHOLOGUE AFUA_2G14860)-RELATED"/>
    <property type="match status" value="1"/>
</dbReference>
<sequence>MTKNIASTVRPTPPIGGFETIGGRNIFLHRVGRGGPAVVFLPGSGAVGLDYFAVQQRVSLFGVAVVYDRGGSGYSDPVALPRTAAAVATELHELLRTQNIAAPYILVAHSLGGAYAHRYTQLYPDEVAGLVWVDAFHRDWADLMPAEASTGRQATPDPEQLRAAVREMYAALLADYPQHIRQPLIDAHSGDDWLRIAAAERGSLVALTEELRPGAGLPDVPVIALTAEGVDPGSPASMPEARIRATNEGLRRMAAAVVSAVSCGEHRIMADVGHHQLCFTRPDIVVQAIRDVVDRTARI</sequence>
<comment type="caution">
    <text evidence="2">The sequence shown here is derived from an EMBL/GenBank/DDBJ whole genome shotgun (WGS) entry which is preliminary data.</text>
</comment>
<dbReference type="InterPro" id="IPR000073">
    <property type="entry name" value="AB_hydrolase_1"/>
</dbReference>
<accession>A0A7K0DPK2</accession>
<evidence type="ECO:0000313" key="3">
    <source>
        <dbReference type="Proteomes" id="UP000431401"/>
    </source>
</evidence>
<name>A0A7K0DPK2_9NOCA</name>